<comment type="cofactor">
    <cofactor evidence="2">
        <name>Ca(2+)</name>
        <dbReference type="ChEBI" id="CHEBI:29108"/>
    </cofactor>
</comment>
<organism evidence="15 16">
    <name type="scientific">Prevotella herbatica</name>
    <dbReference type="NCBI Taxonomy" id="2801997"/>
    <lineage>
        <taxon>Bacteria</taxon>
        <taxon>Pseudomonadati</taxon>
        <taxon>Bacteroidota</taxon>
        <taxon>Bacteroidia</taxon>
        <taxon>Bacteroidales</taxon>
        <taxon>Prevotellaceae</taxon>
        <taxon>Prevotella</taxon>
    </lineage>
</organism>
<dbReference type="Pfam" id="PF02929">
    <property type="entry name" value="Bgal_small_N"/>
    <property type="match status" value="1"/>
</dbReference>
<feature type="domain" description="Glycosyl hydrolases family 2 sugar binding" evidence="13">
    <location>
        <begin position="56"/>
        <end position="195"/>
    </location>
</feature>
<name>A0ABM7NWL2_9BACT</name>
<feature type="domain" description="Glycoside hydrolase family 2 catalytic" evidence="12">
    <location>
        <begin position="300"/>
        <end position="521"/>
    </location>
</feature>
<dbReference type="InterPro" id="IPR004199">
    <property type="entry name" value="B-gal_small/dom_5"/>
</dbReference>
<feature type="domain" description="Beta galactosidase small chain/" evidence="14">
    <location>
        <begin position="664"/>
        <end position="850"/>
    </location>
</feature>
<dbReference type="SUPFAM" id="SSF49303">
    <property type="entry name" value="beta-Galactosidase/glucuronidase domain"/>
    <property type="match status" value="1"/>
</dbReference>
<dbReference type="RefSeq" id="WP_207155034.1">
    <property type="nucleotide sequence ID" value="NZ_AP024484.1"/>
</dbReference>
<dbReference type="SUPFAM" id="SSF74650">
    <property type="entry name" value="Galactose mutarotase-like"/>
    <property type="match status" value="1"/>
</dbReference>
<dbReference type="EC" id="3.2.1.23" evidence="5"/>
<accession>A0ABM7NWL2</accession>
<evidence type="ECO:0000256" key="8">
    <source>
        <dbReference type="ARBA" id="ARBA00023295"/>
    </source>
</evidence>
<comment type="catalytic activity">
    <reaction evidence="1">
        <text>Hydrolysis of terminal non-reducing beta-D-galactose residues in beta-D-galactosides.</text>
        <dbReference type="EC" id="3.2.1.23"/>
    </reaction>
</comment>
<dbReference type="InterPro" id="IPR017853">
    <property type="entry name" value="GH"/>
</dbReference>
<keyword evidence="16" id="KW-1185">Reference proteome</keyword>
<dbReference type="Gene3D" id="2.60.40.10">
    <property type="entry name" value="Immunoglobulins"/>
    <property type="match status" value="1"/>
</dbReference>
<dbReference type="Gene3D" id="2.60.120.260">
    <property type="entry name" value="Galactose-binding domain-like"/>
    <property type="match status" value="1"/>
</dbReference>
<dbReference type="Pfam" id="PF02836">
    <property type="entry name" value="Glyco_hydro_2_C"/>
    <property type="match status" value="1"/>
</dbReference>
<gene>
    <name evidence="15" type="ORF">prwr041_07390</name>
</gene>
<dbReference type="PANTHER" id="PTHR46323">
    <property type="entry name" value="BETA-GALACTOSIDASE"/>
    <property type="match status" value="1"/>
</dbReference>
<dbReference type="Pfam" id="PF02837">
    <property type="entry name" value="Glyco_hydro_2_N"/>
    <property type="match status" value="1"/>
</dbReference>
<dbReference type="Gene3D" id="3.20.20.80">
    <property type="entry name" value="Glycosidases"/>
    <property type="match status" value="1"/>
</dbReference>
<evidence type="ECO:0000256" key="2">
    <source>
        <dbReference type="ARBA" id="ARBA00001913"/>
    </source>
</evidence>
<dbReference type="InterPro" id="IPR014718">
    <property type="entry name" value="GH-type_carb-bd"/>
</dbReference>
<evidence type="ECO:0000256" key="6">
    <source>
        <dbReference type="ARBA" id="ARBA00022801"/>
    </source>
</evidence>
<evidence type="ECO:0000259" key="12">
    <source>
        <dbReference type="Pfam" id="PF02836"/>
    </source>
</evidence>
<dbReference type="InterPro" id="IPR050347">
    <property type="entry name" value="Bact_Beta-galactosidase"/>
</dbReference>
<reference evidence="15 16" key="1">
    <citation type="journal article" date="2022" name="Int. J. Syst. Evol. Microbiol.">
        <title>Prevotella herbatica sp. nov., a plant polysaccharide-decomposing anaerobic bacterium isolated from a methanogenic reactor.</title>
        <authorList>
            <person name="Uek A."/>
            <person name="Tonouchi A."/>
            <person name="Kaku N."/>
            <person name="Ueki K."/>
        </authorList>
    </citation>
    <scope>NUCLEOTIDE SEQUENCE [LARGE SCALE GENOMIC DNA]</scope>
    <source>
        <strain evidence="15 16">WR041</strain>
    </source>
</reference>
<dbReference type="InterPro" id="IPR011013">
    <property type="entry name" value="Gal_mutarotase_sf_dom"/>
</dbReference>
<feature type="domain" description="Glycoside hydrolase family 2 immunoglobulin-like beta-sandwich" evidence="11">
    <location>
        <begin position="213"/>
        <end position="290"/>
    </location>
</feature>
<dbReference type="InterPro" id="IPR006101">
    <property type="entry name" value="Glyco_hydro_2"/>
</dbReference>
<dbReference type="InterPro" id="IPR006104">
    <property type="entry name" value="Glyco_hydro_2_N"/>
</dbReference>
<comment type="similarity">
    <text evidence="3">Belongs to the glycosyl hydrolase 2 family.</text>
</comment>
<feature type="signal peptide" evidence="10">
    <location>
        <begin position="1"/>
        <end position="21"/>
    </location>
</feature>
<evidence type="ECO:0000259" key="11">
    <source>
        <dbReference type="Pfam" id="PF00703"/>
    </source>
</evidence>
<dbReference type="InterPro" id="IPR006103">
    <property type="entry name" value="Glyco_hydro_2_cat"/>
</dbReference>
<comment type="subunit">
    <text evidence="4">Monomer.</text>
</comment>
<dbReference type="SUPFAM" id="SSF49785">
    <property type="entry name" value="Galactose-binding domain-like"/>
    <property type="match status" value="1"/>
</dbReference>
<dbReference type="InterPro" id="IPR013783">
    <property type="entry name" value="Ig-like_fold"/>
</dbReference>
<evidence type="ECO:0000256" key="1">
    <source>
        <dbReference type="ARBA" id="ARBA00001412"/>
    </source>
</evidence>
<keyword evidence="10" id="KW-0732">Signal</keyword>
<dbReference type="EMBL" id="AP024484">
    <property type="protein sequence ID" value="BCS84846.1"/>
    <property type="molecule type" value="Genomic_DNA"/>
</dbReference>
<dbReference type="InterPro" id="IPR006102">
    <property type="entry name" value="Ig-like_GH2"/>
</dbReference>
<evidence type="ECO:0000313" key="16">
    <source>
        <dbReference type="Proteomes" id="UP001319045"/>
    </source>
</evidence>
<evidence type="ECO:0000259" key="13">
    <source>
        <dbReference type="Pfam" id="PF02837"/>
    </source>
</evidence>
<sequence>MKRFATYIVFFFVTLATLAQSDVETQRMYLSGHGCDDMVKWDFLCTNGRNSGKWTKIGVPSCWELQGFGTYQYGMRFYGVANPEGIANEKGLYKYEFNLPKSWAGKQIELVFEAVMTDAKVTINGRKAGSGLYQGGFYRFIFDVSDRIFFGKHKNILEVEVSKESANSQVNMAERRADYWNFGGIFRPVFVVAKPSYNIARVAIDADMNGVFKADCFLNHALKGAKVKVKINSIGESVAEVRGDVAHFDFKASNPKLWTAETPNMYTAEFSLMDSNNHVIHREKQKFGFRTIQYRLSDGVYINGNKVIFKGVNRHSFRPESGRTLSKAKNIEDVKLIKSMNMNAVRLSHYPADPEFLDACDSLGLYVESELSGWHWAHETIIGQQLVKEMVTRDENHPSIIFWSNGNEGGFNYELEPEFSRWDIQKRVVIYPWANRNGFETKHYRSYGETEEYMRQKEIFMPTEFLHGLYDGGHGAGLADYWKMMMANPRCAGGFLWDLADEGVVRTDKNNMVDCMGNFGADGIVGPHFEKEGSYYTVKQVWSPVAVSLSGNRLQVVNSYNFTNLRDCHFSYKYLGMPMLGSSDVKTNSAGSLVSPNANPGDTAYIILPDGWKKADVIEVKAIDNHGNELFTWDFKQKVNNAARVNVNTCKVDSTKDNLIINSEGRTYTFSRLDGLLKGVAVGDRKISFANGPRFVAARRSDRSFDQFYNHDDKEAEKKKTQYTLYNDQGILQSIEMKGNVLTVKYAHGSLNEVTWRFISGGSVEMNANYSFGGVVDLMGIMFDYPEQNVKSKQWVGDGPYRVWQNRMQGPQYNLWQNKYNDPIPGESFEYPEFKGYFSNVAWMQINTTEGRIGIINDSNSFVGVYQPRDGRDELLYTLPQTGISLLRVIPAVRNKVNCTDLNGPSAQPVWSSGFMSTTATFKFE</sequence>
<proteinExistence type="inferred from homology"/>
<evidence type="ECO:0000256" key="7">
    <source>
        <dbReference type="ARBA" id="ARBA00022837"/>
    </source>
</evidence>
<evidence type="ECO:0000256" key="5">
    <source>
        <dbReference type="ARBA" id="ARBA00012756"/>
    </source>
</evidence>
<evidence type="ECO:0000259" key="14">
    <source>
        <dbReference type="Pfam" id="PF02929"/>
    </source>
</evidence>
<dbReference type="InterPro" id="IPR036156">
    <property type="entry name" value="Beta-gal/glucu_dom_sf"/>
</dbReference>
<evidence type="ECO:0000313" key="15">
    <source>
        <dbReference type="EMBL" id="BCS84846.1"/>
    </source>
</evidence>
<dbReference type="SUPFAM" id="SSF51445">
    <property type="entry name" value="(Trans)glycosidases"/>
    <property type="match status" value="1"/>
</dbReference>
<keyword evidence="8" id="KW-0326">Glycosidase</keyword>
<dbReference type="PANTHER" id="PTHR46323:SF2">
    <property type="entry name" value="BETA-GALACTOSIDASE"/>
    <property type="match status" value="1"/>
</dbReference>
<keyword evidence="7" id="KW-0106">Calcium</keyword>
<dbReference type="Pfam" id="PF00703">
    <property type="entry name" value="Glyco_hydro_2"/>
    <property type="match status" value="1"/>
</dbReference>
<dbReference type="InterPro" id="IPR008979">
    <property type="entry name" value="Galactose-bd-like_sf"/>
</dbReference>
<evidence type="ECO:0000256" key="3">
    <source>
        <dbReference type="ARBA" id="ARBA00007401"/>
    </source>
</evidence>
<feature type="chain" id="PRO_5046725541" description="beta-galactosidase" evidence="10">
    <location>
        <begin position="22"/>
        <end position="925"/>
    </location>
</feature>
<dbReference type="PRINTS" id="PR00132">
    <property type="entry name" value="GLHYDRLASE2"/>
</dbReference>
<keyword evidence="6" id="KW-0378">Hydrolase</keyword>
<protein>
    <recommendedName>
        <fullName evidence="5">beta-galactosidase</fullName>
        <ecNumber evidence="5">3.2.1.23</ecNumber>
    </recommendedName>
    <alternativeName>
        <fullName evidence="9">Lactase</fullName>
    </alternativeName>
</protein>
<evidence type="ECO:0000256" key="10">
    <source>
        <dbReference type="SAM" id="SignalP"/>
    </source>
</evidence>
<evidence type="ECO:0000256" key="4">
    <source>
        <dbReference type="ARBA" id="ARBA00011245"/>
    </source>
</evidence>
<dbReference type="Proteomes" id="UP001319045">
    <property type="component" value="Chromosome"/>
</dbReference>
<evidence type="ECO:0000256" key="9">
    <source>
        <dbReference type="ARBA" id="ARBA00032230"/>
    </source>
</evidence>
<dbReference type="Gene3D" id="2.70.98.10">
    <property type="match status" value="1"/>
</dbReference>